<organism evidence="4 5">
    <name type="scientific">Saponaria officinalis</name>
    <name type="common">Common soapwort</name>
    <name type="synonym">Lychnis saponaria</name>
    <dbReference type="NCBI Taxonomy" id="3572"/>
    <lineage>
        <taxon>Eukaryota</taxon>
        <taxon>Viridiplantae</taxon>
        <taxon>Streptophyta</taxon>
        <taxon>Embryophyta</taxon>
        <taxon>Tracheophyta</taxon>
        <taxon>Spermatophyta</taxon>
        <taxon>Magnoliopsida</taxon>
        <taxon>eudicotyledons</taxon>
        <taxon>Gunneridae</taxon>
        <taxon>Pentapetalae</taxon>
        <taxon>Caryophyllales</taxon>
        <taxon>Caryophyllaceae</taxon>
        <taxon>Caryophylleae</taxon>
        <taxon>Saponaria</taxon>
    </lineage>
</organism>
<dbReference type="SUPFAM" id="SSF50978">
    <property type="entry name" value="WD40 repeat-like"/>
    <property type="match status" value="1"/>
</dbReference>
<keyword evidence="2" id="KW-0677">Repeat</keyword>
<dbReference type="Proteomes" id="UP001443914">
    <property type="component" value="Unassembled WGS sequence"/>
</dbReference>
<keyword evidence="1 3" id="KW-0853">WD repeat</keyword>
<evidence type="ECO:0000256" key="3">
    <source>
        <dbReference type="PROSITE-ProRule" id="PRU00221"/>
    </source>
</evidence>
<dbReference type="PROSITE" id="PS50294">
    <property type="entry name" value="WD_REPEATS_REGION"/>
    <property type="match status" value="3"/>
</dbReference>
<dbReference type="InterPro" id="IPR015943">
    <property type="entry name" value="WD40/YVTN_repeat-like_dom_sf"/>
</dbReference>
<dbReference type="PROSITE" id="PS50082">
    <property type="entry name" value="WD_REPEATS_2"/>
    <property type="match status" value="3"/>
</dbReference>
<dbReference type="SMART" id="SM00320">
    <property type="entry name" value="WD40"/>
    <property type="match status" value="6"/>
</dbReference>
<accession>A0AAW1H0F5</accession>
<dbReference type="PANTHER" id="PTHR14221:SF31">
    <property type="entry name" value="TRANSDUCIN_WD40 REPEAT-LIKE SUPERFAMILY PROTEIN"/>
    <property type="match status" value="1"/>
</dbReference>
<dbReference type="InterPro" id="IPR001680">
    <property type="entry name" value="WD40_rpt"/>
</dbReference>
<reference evidence="4 5" key="1">
    <citation type="submission" date="2024-03" db="EMBL/GenBank/DDBJ databases">
        <title>WGS assembly of Saponaria officinalis var. Norfolk2.</title>
        <authorList>
            <person name="Jenkins J."/>
            <person name="Shu S."/>
            <person name="Grimwood J."/>
            <person name="Barry K."/>
            <person name="Goodstein D."/>
            <person name="Schmutz J."/>
            <person name="Leebens-Mack J."/>
            <person name="Osbourn A."/>
        </authorList>
    </citation>
    <scope>NUCLEOTIDE SEQUENCE [LARGE SCALE GENOMIC DNA]</scope>
    <source>
        <strain evidence="5">cv. Norfolk2</strain>
        <strain evidence="4">JIC</strain>
        <tissue evidence="4">Leaf</tissue>
    </source>
</reference>
<sequence>MECVGVDDVFFDSVDAFLENESFVVDCELKSVQERRDAFLSKMGFVESVPLSGSDDTGLGRMVETRECISSSCSSYSKDSGDGSLVVDEQEEGVAIRYDVATCEDDAKPSTSSSKSFNKRIGKWWKEMRSKRKEMNGKRKYKEFEIRRTKVHVNKKSVKELSALFEVQEIRAHKGIIWSMKFSPDGQYLASGGEDGVVRVWRVKSVDSCCDSVPQESTPRKDTKVKIPVVVPDKMFQIEETPLREFCGHDSDVLDLAWSNSNHLLSSSTDKTVRLWHVGSDICLGTFLHTDYVTCIQFNPMDEGQFISGSIDGKVRIWGVSTRRVLDWADVRDAVTALCYQPDGQGFVVGSLNGTCRFYETKDDLVELSAHIQIHSRNKSSTYRITGIQFFSDDSQRVMVMSEDSKLRILDKDGLVSKYRGLPNSSGQIQASFSSNKRHIVSIGDDSCVYMWNHENPLLPSSNPKKSNRSCEYFSSDGVSVATSWCGATTEATPSSEGHSTTQTSLGFSLSSLFSSKSSAIWPEDMVPDFNVAREERNTTALSSAWGLVIITASYDGIIRAFHNYGLPIRV</sequence>
<proteinExistence type="predicted"/>
<feature type="repeat" description="WD" evidence="3">
    <location>
        <begin position="170"/>
        <end position="205"/>
    </location>
</feature>
<dbReference type="EMBL" id="JBDFQZ010000013">
    <property type="protein sequence ID" value="KAK9670575.1"/>
    <property type="molecule type" value="Genomic_DNA"/>
</dbReference>
<dbReference type="PRINTS" id="PR00320">
    <property type="entry name" value="GPROTEINBRPT"/>
</dbReference>
<evidence type="ECO:0000313" key="5">
    <source>
        <dbReference type="Proteomes" id="UP001443914"/>
    </source>
</evidence>
<dbReference type="EMBL" id="JBDFQZ010000013">
    <property type="protein sequence ID" value="KAK9670574.1"/>
    <property type="molecule type" value="Genomic_DNA"/>
</dbReference>
<dbReference type="Pfam" id="PF00400">
    <property type="entry name" value="WD40"/>
    <property type="match status" value="4"/>
</dbReference>
<feature type="repeat" description="WD" evidence="3">
    <location>
        <begin position="246"/>
        <end position="286"/>
    </location>
</feature>
<feature type="repeat" description="WD" evidence="3">
    <location>
        <begin position="286"/>
        <end position="328"/>
    </location>
</feature>
<dbReference type="PANTHER" id="PTHR14221">
    <property type="entry name" value="WD REPEAT DOMAIN 44"/>
    <property type="match status" value="1"/>
</dbReference>
<dbReference type="InterPro" id="IPR036322">
    <property type="entry name" value="WD40_repeat_dom_sf"/>
</dbReference>
<dbReference type="InterPro" id="IPR040324">
    <property type="entry name" value="WDR44/Dgr2"/>
</dbReference>
<gene>
    <name evidence="4" type="ORF">RND81_13G210500</name>
</gene>
<protein>
    <submittedName>
        <fullName evidence="4">Uncharacterized protein</fullName>
    </submittedName>
</protein>
<keyword evidence="5" id="KW-1185">Reference proteome</keyword>
<dbReference type="InterPro" id="IPR020472">
    <property type="entry name" value="WD40_PAC1"/>
</dbReference>
<name>A0AAW1H0F5_SAPOF</name>
<evidence type="ECO:0000256" key="1">
    <source>
        <dbReference type="ARBA" id="ARBA00022574"/>
    </source>
</evidence>
<comment type="caution">
    <text evidence="4">The sequence shown here is derived from an EMBL/GenBank/DDBJ whole genome shotgun (WGS) entry which is preliminary data.</text>
</comment>
<dbReference type="AlphaFoldDB" id="A0AAW1H0F5"/>
<evidence type="ECO:0000256" key="2">
    <source>
        <dbReference type="ARBA" id="ARBA00022737"/>
    </source>
</evidence>
<dbReference type="Gene3D" id="2.130.10.10">
    <property type="entry name" value="YVTN repeat-like/Quinoprotein amine dehydrogenase"/>
    <property type="match status" value="1"/>
</dbReference>
<evidence type="ECO:0000313" key="4">
    <source>
        <dbReference type="EMBL" id="KAK9670574.1"/>
    </source>
</evidence>